<feature type="region of interest" description="Disordered" evidence="7">
    <location>
        <begin position="1277"/>
        <end position="1314"/>
    </location>
</feature>
<dbReference type="SUPFAM" id="SSF55486">
    <property type="entry name" value="Metalloproteases ('zincins'), catalytic domain"/>
    <property type="match status" value="1"/>
</dbReference>
<dbReference type="InterPro" id="IPR057345">
    <property type="entry name" value="Ig-like_TAF2"/>
</dbReference>
<dbReference type="GO" id="GO:0000976">
    <property type="term" value="F:transcription cis-regulatory region binding"/>
    <property type="evidence" value="ECO:0007669"/>
    <property type="project" value="TreeGrafter"/>
</dbReference>
<dbReference type="Gene3D" id="1.10.390.10">
    <property type="entry name" value="Neutral Protease Domain 2"/>
    <property type="match status" value="1"/>
</dbReference>
<organism evidence="10 11">
    <name type="scientific">Chondrus crispus</name>
    <name type="common">Carrageen Irish moss</name>
    <name type="synonym">Polymorpha crispa</name>
    <dbReference type="NCBI Taxonomy" id="2769"/>
    <lineage>
        <taxon>Eukaryota</taxon>
        <taxon>Rhodophyta</taxon>
        <taxon>Florideophyceae</taxon>
        <taxon>Rhodymeniophycidae</taxon>
        <taxon>Gigartinales</taxon>
        <taxon>Gigartinaceae</taxon>
        <taxon>Chondrus</taxon>
    </lineage>
</organism>
<feature type="domain" description="Transcription initiation factor TFIID subunit 2 TPR repeats" evidence="9">
    <location>
        <begin position="725"/>
        <end position="939"/>
    </location>
</feature>
<comment type="subcellular location">
    <subcellularLocation>
        <location evidence="1">Nucleus</location>
    </subcellularLocation>
</comment>
<dbReference type="Gramene" id="CDF32076">
    <property type="protein sequence ID" value="CDF32076"/>
    <property type="gene ID" value="CHC_T00001324001"/>
</dbReference>
<dbReference type="GO" id="GO:0016251">
    <property type="term" value="F:RNA polymerase II general transcription initiation factor activity"/>
    <property type="evidence" value="ECO:0007669"/>
    <property type="project" value="TreeGrafter"/>
</dbReference>
<dbReference type="Proteomes" id="UP000012073">
    <property type="component" value="Unassembled WGS sequence"/>
</dbReference>
<gene>
    <name evidence="10" type="ORF">CHC_T00001324001</name>
</gene>
<dbReference type="STRING" id="2769.R7Q414"/>
<keyword evidence="6" id="KW-0539">Nucleus</keyword>
<dbReference type="InterPro" id="IPR057991">
    <property type="entry name" value="TPR_TAF2_C"/>
</dbReference>
<feature type="region of interest" description="Disordered" evidence="7">
    <location>
        <begin position="1154"/>
        <end position="1189"/>
    </location>
</feature>
<dbReference type="GO" id="GO:0006367">
    <property type="term" value="P:transcription initiation at RNA polymerase II promoter"/>
    <property type="evidence" value="ECO:0007669"/>
    <property type="project" value="TreeGrafter"/>
</dbReference>
<feature type="region of interest" description="Disordered" evidence="7">
    <location>
        <begin position="1380"/>
        <end position="1498"/>
    </location>
</feature>
<evidence type="ECO:0000256" key="2">
    <source>
        <dbReference type="ARBA" id="ARBA00010937"/>
    </source>
</evidence>
<feature type="compositionally biased region" description="Basic residues" evidence="7">
    <location>
        <begin position="1416"/>
        <end position="1427"/>
    </location>
</feature>
<evidence type="ECO:0000259" key="8">
    <source>
        <dbReference type="Pfam" id="PF25316"/>
    </source>
</evidence>
<dbReference type="RefSeq" id="XP_005711741.1">
    <property type="nucleotide sequence ID" value="XM_005711684.1"/>
</dbReference>
<comment type="similarity">
    <text evidence="2">Belongs to the TAF2 family.</text>
</comment>
<dbReference type="GO" id="GO:0005669">
    <property type="term" value="C:transcription factor TFIID complex"/>
    <property type="evidence" value="ECO:0007669"/>
    <property type="project" value="InterPro"/>
</dbReference>
<dbReference type="InterPro" id="IPR027268">
    <property type="entry name" value="Peptidase_M4/M1_CTD_sf"/>
</dbReference>
<dbReference type="InterPro" id="IPR037813">
    <property type="entry name" value="TAF2"/>
</dbReference>
<evidence type="ECO:0000256" key="6">
    <source>
        <dbReference type="ARBA" id="ARBA00023242"/>
    </source>
</evidence>
<dbReference type="Gene3D" id="2.60.40.1730">
    <property type="entry name" value="tricorn interacting facor f3 domain"/>
    <property type="match status" value="1"/>
</dbReference>
<proteinExistence type="inferred from homology"/>
<evidence type="ECO:0000256" key="5">
    <source>
        <dbReference type="ARBA" id="ARBA00023163"/>
    </source>
</evidence>
<dbReference type="InterPro" id="IPR042097">
    <property type="entry name" value="Aminopeptidase_N-like_N_sf"/>
</dbReference>
<dbReference type="GeneID" id="17319457"/>
<dbReference type="OMA" id="RISHNAF"/>
<dbReference type="Pfam" id="PF25577">
    <property type="entry name" value="TPR_TAF2_C"/>
    <property type="match status" value="1"/>
</dbReference>
<evidence type="ECO:0000259" key="9">
    <source>
        <dbReference type="Pfam" id="PF25577"/>
    </source>
</evidence>
<feature type="domain" description="Transcription initiation factor TFIID subunit 2 Ig-like" evidence="8">
    <location>
        <begin position="603"/>
        <end position="721"/>
    </location>
</feature>
<keyword evidence="4" id="KW-0805">Transcription regulation</keyword>
<dbReference type="PANTHER" id="PTHR15137:SF9">
    <property type="entry name" value="TRANSCRIPTION INITIATION FACTOR TFIID SUBUNIT 2"/>
    <property type="match status" value="1"/>
</dbReference>
<feature type="compositionally biased region" description="Low complexity" evidence="7">
    <location>
        <begin position="1165"/>
        <end position="1182"/>
    </location>
</feature>
<feature type="compositionally biased region" description="Polar residues" evidence="7">
    <location>
        <begin position="1154"/>
        <end position="1164"/>
    </location>
</feature>
<dbReference type="EMBL" id="HG001459">
    <property type="protein sequence ID" value="CDF32076.1"/>
    <property type="molecule type" value="Genomic_DNA"/>
</dbReference>
<keyword evidence="5" id="KW-0804">Transcription</keyword>
<evidence type="ECO:0000256" key="7">
    <source>
        <dbReference type="SAM" id="MobiDB-lite"/>
    </source>
</evidence>
<sequence length="1498" mass="165967">MVASAKTDKSKPPVFHQLELARGWRIIREHVKLRIDLDRRTIAGTAKFEFCALSNQFVNIALNLRRCRVTSCLINDKPASFRIVSPLDDDKLLAAVSSDTARHRVANIEHSVRLREDASAIQGELVVDLPAAISADIIDELTEAFQKASPDADLIQNPPEFTAVPALPLEHLPVLTLRIDYEAYEPSAGAVYFGNQDASNPVIDPVYMLTDSRFGMARFWMPCIDSMQWCDRYLFDFDIAVKSSLLVIASGELTETVIYTAGNDSEFPTDDPIKVFKYRLLAPAHASEVVIAVGDFVPLPDPALSKTVTYFCLPGLARELVHTCPPLFAKALAFCRDYFGADPPTSSFKHVFVGSLGRNAGTTTTGAGGVVVYSGDILHDSRSIDEAFIAREAVMSGLVMSYFGRFLRPRQAEDDWLICGLAAHVTTLGLGAILGRNWYRFRIMDLMDMLRQEKSVDLSDVKINRVTDETLDSVKRRSHVIVYMIEKRIGCDVLKRALRDIVAEGRSIIASLVRVFDTFQEKALEMLDDNRVRLPMTIERRRDRTLIDLTGKDPEQSGSSSVVSSGFDEALQGVSVGPFLKRLRAICGTDLRSLVRLWAASTGVPRLRIGYQYNPRRHCLEFAVKQEGIVKGETYDGREGLVFTGSLHVRVMEIEGASEHTVEIRDPFVVIDVPCHSHRAKHKSASQAEKEFNENPARASPVLWVRIDPDAEWCIDVVFKQSEDSWTALVKGERDAMGQVEACRGLRGFKSEASAKALLVIVEDERLYWRVRAEAARVLATYKGGLGMLLKYFREFYFDSSSGKLGLVRPNHFSNFANYFVKRAMIGAIVNAREDSPKVGNFQPTSVPIEATEFLSFMLSTNDNTRNPYDDDHYVADLIKACGKVGLICLEDPKHAKAGEDNCSTTDSISKQLERYKAIEELVPRRTGLVSCAVMNALCDIEVAKLALQNRTENGKVTHSILQARFSTRPVILRSIESLARRECAHDTRLAALSCLARAYSGDLEVALWLLGRCDRNSSYEELVDLHRIRREHDESSKWGFIEAPSFRYRVLDILTNAAMSDSWGVESSPLLLAVRRHTKRAMQLCTRILRLSVGEADPRVRAAALRFAKVAWGIAVPVCLLRRSEYAHARRTGHSLPVAKAVEVVPLQTNGSTSIVQGPQLQGSLLKAPKSGKASKSNKSAKSGKRKLSLPKSAIIAEPLSGRDHSRRGTIDVDAWGTRPKLASTVVTEPEIKKPSSGVSASQPVPVIDLDKKPISIGIPKSIPAVPKSAIPKSVPNVSRVKKSPDVPKSTVKASSSKGIPKSIPNRVPFSIPRSTPGIPRSVLSIPKSVVGIPHSVPRNSVVIPKAVAAGLPKKVPFDWDPLDQEDFEFFKKVVQQRREGKLRQKAREAETEKLARDANKGSEHPPNGAEADMKRKKKKKKKKRRLEGEEGRKKRKKKRKHHDDEGERYTEPNFDPDFTSSTPSALPNGGSASGSSPKFGKMKVKLAPVSSVDRDS</sequence>
<dbReference type="SUPFAM" id="SSF63737">
    <property type="entry name" value="Leukotriene A4 hydrolase N-terminal domain"/>
    <property type="match status" value="1"/>
</dbReference>
<name>R7Q414_CHOCR</name>
<dbReference type="KEGG" id="ccp:CHC_T00001324001"/>
<evidence type="ECO:0000256" key="4">
    <source>
        <dbReference type="ARBA" id="ARBA00023015"/>
    </source>
</evidence>
<evidence type="ECO:0000313" key="10">
    <source>
        <dbReference type="EMBL" id="CDF32076.1"/>
    </source>
</evidence>
<feature type="compositionally biased region" description="Basic and acidic residues" evidence="7">
    <location>
        <begin position="1380"/>
        <end position="1405"/>
    </location>
</feature>
<dbReference type="PhylomeDB" id="R7Q414"/>
<keyword evidence="11" id="KW-1185">Reference proteome</keyword>
<dbReference type="OrthoDB" id="308861at2759"/>
<evidence type="ECO:0000313" key="11">
    <source>
        <dbReference type="Proteomes" id="UP000012073"/>
    </source>
</evidence>
<dbReference type="PANTHER" id="PTHR15137">
    <property type="entry name" value="TRANSCRIPTION INITIATION FACTOR TFIID"/>
    <property type="match status" value="1"/>
</dbReference>
<dbReference type="GO" id="GO:0003682">
    <property type="term" value="F:chromatin binding"/>
    <property type="evidence" value="ECO:0007669"/>
    <property type="project" value="TreeGrafter"/>
</dbReference>
<protein>
    <recommendedName>
        <fullName evidence="3">Transcription initiation factor TFIID subunit 2</fullName>
    </recommendedName>
</protein>
<evidence type="ECO:0000256" key="3">
    <source>
        <dbReference type="ARBA" id="ARBA00017363"/>
    </source>
</evidence>
<evidence type="ECO:0000256" key="1">
    <source>
        <dbReference type="ARBA" id="ARBA00004123"/>
    </source>
</evidence>
<dbReference type="Pfam" id="PF25316">
    <property type="entry name" value="TAF2_3rd"/>
    <property type="match status" value="1"/>
</dbReference>
<accession>R7Q414</accession>
<reference evidence="11" key="1">
    <citation type="journal article" date="2013" name="Proc. Natl. Acad. Sci. U.S.A.">
        <title>Genome structure and metabolic features in the red seaweed Chondrus crispus shed light on evolution of the Archaeplastida.</title>
        <authorList>
            <person name="Collen J."/>
            <person name="Porcel B."/>
            <person name="Carre W."/>
            <person name="Ball S.G."/>
            <person name="Chaparro C."/>
            <person name="Tonon T."/>
            <person name="Barbeyron T."/>
            <person name="Michel G."/>
            <person name="Noel B."/>
            <person name="Valentin K."/>
            <person name="Elias M."/>
            <person name="Artiguenave F."/>
            <person name="Arun A."/>
            <person name="Aury J.M."/>
            <person name="Barbosa-Neto J.F."/>
            <person name="Bothwell J.H."/>
            <person name="Bouget F.Y."/>
            <person name="Brillet L."/>
            <person name="Cabello-Hurtado F."/>
            <person name="Capella-Gutierrez S."/>
            <person name="Charrier B."/>
            <person name="Cladiere L."/>
            <person name="Cock J.M."/>
            <person name="Coelho S.M."/>
            <person name="Colleoni C."/>
            <person name="Czjzek M."/>
            <person name="Da Silva C."/>
            <person name="Delage L."/>
            <person name="Denoeud F."/>
            <person name="Deschamps P."/>
            <person name="Dittami S.M."/>
            <person name="Gabaldon T."/>
            <person name="Gachon C.M."/>
            <person name="Groisillier A."/>
            <person name="Herve C."/>
            <person name="Jabbari K."/>
            <person name="Katinka M."/>
            <person name="Kloareg B."/>
            <person name="Kowalczyk N."/>
            <person name="Labadie K."/>
            <person name="Leblanc C."/>
            <person name="Lopez P.J."/>
            <person name="McLachlan D.H."/>
            <person name="Meslet-Cladiere L."/>
            <person name="Moustafa A."/>
            <person name="Nehr Z."/>
            <person name="Nyvall Collen P."/>
            <person name="Panaud O."/>
            <person name="Partensky F."/>
            <person name="Poulain J."/>
            <person name="Rensing S.A."/>
            <person name="Rousvoal S."/>
            <person name="Samson G."/>
            <person name="Symeonidi A."/>
            <person name="Weissenbach J."/>
            <person name="Zambounis A."/>
            <person name="Wincker P."/>
            <person name="Boyen C."/>
        </authorList>
    </citation>
    <scope>NUCLEOTIDE SEQUENCE [LARGE SCALE GENOMIC DNA]</scope>
    <source>
        <strain evidence="11">cv. Stackhouse</strain>
    </source>
</reference>